<keyword evidence="2" id="KW-0677">Repeat</keyword>
<dbReference type="SUPFAM" id="SSF49899">
    <property type="entry name" value="Concanavalin A-like lectins/glucanases"/>
    <property type="match status" value="2"/>
</dbReference>
<feature type="compositionally biased region" description="Low complexity" evidence="4">
    <location>
        <begin position="13"/>
        <end position="32"/>
    </location>
</feature>
<dbReference type="InterPro" id="IPR011041">
    <property type="entry name" value="Quinoprot_gluc/sorb_DH_b-prop"/>
</dbReference>
<evidence type="ECO:0000256" key="4">
    <source>
        <dbReference type="SAM" id="MobiDB-lite"/>
    </source>
</evidence>
<evidence type="ECO:0000256" key="2">
    <source>
        <dbReference type="ARBA" id="ARBA00022737"/>
    </source>
</evidence>
<feature type="region of interest" description="Disordered" evidence="4">
    <location>
        <begin position="13"/>
        <end position="179"/>
    </location>
</feature>
<dbReference type="SUPFAM" id="SSF50952">
    <property type="entry name" value="Soluble quinoprotein glucose dehydrogenase"/>
    <property type="match status" value="1"/>
</dbReference>
<dbReference type="EMBL" id="PDCR01000026">
    <property type="protein sequence ID" value="PEG52785.1"/>
    <property type="molecule type" value="Genomic_DNA"/>
</dbReference>
<feature type="chain" id="PRO_5012540737" description="Calx-beta domain-containing protein" evidence="5">
    <location>
        <begin position="21"/>
        <end position="1402"/>
    </location>
</feature>
<dbReference type="Proteomes" id="UP000220340">
    <property type="component" value="Unassembled WGS sequence"/>
</dbReference>
<dbReference type="Gene3D" id="2.60.40.3440">
    <property type="match status" value="1"/>
</dbReference>
<dbReference type="Gene3D" id="2.60.120.200">
    <property type="match status" value="2"/>
</dbReference>
<dbReference type="InterPro" id="IPR012938">
    <property type="entry name" value="Glc/Sorbosone_DH"/>
</dbReference>
<feature type="non-terminal residue" evidence="7">
    <location>
        <position position="1402"/>
    </location>
</feature>
<dbReference type="InterPro" id="IPR013320">
    <property type="entry name" value="ConA-like_dom_sf"/>
</dbReference>
<dbReference type="Gene3D" id="2.120.10.30">
    <property type="entry name" value="TolB, C-terminal domain"/>
    <property type="match status" value="1"/>
</dbReference>
<name>A0A2A7NS12_9MYCO</name>
<evidence type="ECO:0000256" key="1">
    <source>
        <dbReference type="ARBA" id="ARBA00022729"/>
    </source>
</evidence>
<gene>
    <name evidence="7" type="ORF">CRI78_19275</name>
</gene>
<evidence type="ECO:0000259" key="6">
    <source>
        <dbReference type="SMART" id="SM00237"/>
    </source>
</evidence>
<dbReference type="Pfam" id="PF18483">
    <property type="entry name" value="Lectin_L-type_dom"/>
    <property type="match status" value="2"/>
</dbReference>
<feature type="compositionally biased region" description="Low complexity" evidence="4">
    <location>
        <begin position="137"/>
        <end position="150"/>
    </location>
</feature>
<evidence type="ECO:0000256" key="5">
    <source>
        <dbReference type="SAM" id="SignalP"/>
    </source>
</evidence>
<evidence type="ECO:0000313" key="8">
    <source>
        <dbReference type="Proteomes" id="UP000220340"/>
    </source>
</evidence>
<dbReference type="InterPro" id="IPR056573">
    <property type="entry name" value="Lectin_L-type_dom"/>
</dbReference>
<comment type="caution">
    <text evidence="7">The sequence shown here is derived from an EMBL/GenBank/DDBJ whole genome shotgun (WGS) entry which is preliminary data.</text>
</comment>
<organism evidence="7 8">
    <name type="scientific">Mycolicibacterium diernhoferi</name>
    <dbReference type="NCBI Taxonomy" id="1801"/>
    <lineage>
        <taxon>Bacteria</taxon>
        <taxon>Bacillati</taxon>
        <taxon>Actinomycetota</taxon>
        <taxon>Actinomycetes</taxon>
        <taxon>Mycobacteriales</taxon>
        <taxon>Mycobacteriaceae</taxon>
        <taxon>Mycolicibacterium</taxon>
    </lineage>
</organism>
<keyword evidence="1 5" id="KW-0732">Signal</keyword>
<feature type="compositionally biased region" description="Low complexity" evidence="4">
    <location>
        <begin position="55"/>
        <end position="64"/>
    </location>
</feature>
<dbReference type="GO" id="GO:0016020">
    <property type="term" value="C:membrane"/>
    <property type="evidence" value="ECO:0007669"/>
    <property type="project" value="InterPro"/>
</dbReference>
<proteinExistence type="predicted"/>
<protein>
    <recommendedName>
        <fullName evidence="6">Calx-beta domain-containing protein</fullName>
    </recommendedName>
</protein>
<dbReference type="SUPFAM" id="SSF141072">
    <property type="entry name" value="CalX-like"/>
    <property type="match status" value="1"/>
</dbReference>
<evidence type="ECO:0000256" key="3">
    <source>
        <dbReference type="ARBA" id="ARBA00022837"/>
    </source>
</evidence>
<keyword evidence="3" id="KW-0106">Calcium</keyword>
<dbReference type="Pfam" id="PF17963">
    <property type="entry name" value="Big_9"/>
    <property type="match status" value="1"/>
</dbReference>
<reference evidence="7 8" key="1">
    <citation type="submission" date="2017-10" db="EMBL/GenBank/DDBJ databases">
        <title>The new phylogeny of genus Mycobacterium.</title>
        <authorList>
            <person name="Tortoli E."/>
            <person name="Trovato A."/>
            <person name="Cirillo D.M."/>
        </authorList>
    </citation>
    <scope>NUCLEOTIDE SEQUENCE [LARGE SCALE GENOMIC DNA]</scope>
    <source>
        <strain evidence="7 8">IP141170001</strain>
    </source>
</reference>
<dbReference type="CDD" id="cd01951">
    <property type="entry name" value="lectin_L-type"/>
    <property type="match status" value="2"/>
</dbReference>
<dbReference type="Pfam" id="PF07995">
    <property type="entry name" value="GSDH"/>
    <property type="match status" value="1"/>
</dbReference>
<dbReference type="InterPro" id="IPR011042">
    <property type="entry name" value="6-blade_b-propeller_TolB-like"/>
</dbReference>
<dbReference type="InterPro" id="IPR038081">
    <property type="entry name" value="CalX-like_sf"/>
</dbReference>
<accession>A0A2A7NS12</accession>
<sequence>MAVALGIGGVIVGAPGAAWAEETTSTPSSSSSDSRDSSESTSPAPKSTSNEPAATGPTGPSPDDGSGDDPDIASALPAGATDDDPPTRTPADDVVEPDREQSQVVGADVAPERSPESPTAPTRWVAPAGKNSDARRAVSPTAPTRTAAPADSDSVPGRFASRPAVAPASGTRIASPRVQLPSNEVPVAADQTTEWSNRTAAAVFAAPTGSTPGASEEFRLVGNGHPPVHDPGPIGLDSSAMWAVLGSAARRHFSEQVTGHAQLAGLAQTLQGEPLGQVDEQGPAALIEQPTTSIFFESSPTVGEAAGTVLIPIVRTGDLTRESTIEYGITSDTATAGVDYIGQGGTITMGVNVDRVFISVQIVNDTLAESTETFVVSIINVDSGSRLLYPRTARVDILDDETPVVDPPSPPLTSNYNVTQQVVASGLGQPLAMEFSSHDPSLIYVAEKGGIIKVVDTDTGVQTVFVDISAKVNNIQDRGLMDIVLHPNFGKPGLPGNSYLYAFYVVDPAGTAGQANANARPDGGGNRFAYLVRFTADAATNYTTAVPNSEVILLGGAPAAPGGTGLTPRTLQDISGAGVVDSTSNFSQAESGFNAQTGQYVDNYIKVDSLSHAGGSMAFGPDGALYVSIGDGTSFNATDPRSVSVQNINSLSGKILRIDPLTGLGLSDNPFVKPGDDLNANHAKVYQLGLRNPFSIGFAEDGRLFMANTGWFSWEEIESGHAGANFGWPYFEGGDNGVLLKTPGYDALPADAARNAPSAAAFYAAVANGTIKITPAYRAFSHDPGAPGFQAGAIVGVDAAYTGSRYPAEFRNDIFFTDVNAGTVFVADANNRSDVKFLYRSTTVPIAFKQGPDGYMYVANMAGTITRLLIESKNPPPSDSLLSPKGSATVANNVFTLTRSTYQAGAAMSTQRIDMRHDFTLAFDINLGTNDSGGDGAALVFHNDPRGVNAIGTTGSGLGVGGIQNGLAIEFDTYNSTTAHLNTSRMPGADIAADHTGFLDTDGTYASTPTALPNLENGAWRTVVVTWNATTQTMSYTINGQPTATPLTANIINTFLGDSNYAHIGFTAGTGGRSNTQSIRNFTLAATYEGQAPAANPPFAGSDTATTQAGKAVTINVLANDSDPDNDPLTLIEVTNPVNGTATRNIDNTITYTPRAGFFGFDGFSYTISDGTMQRSAQVSVTVTPQAGVVLSPKGSATVANNVFTLTKSTYQAGAAMSTQRIDMRHDFTLAFDINLGTNDSGGDGAALVFHNDPRGVNAIGTTGSGLGVGGIQNGLAIEFDTYNSTTAHLNTSRMPGADIAADHTGFLDTDGTYASTPTALPNLENGAWRTVVVTWNATTQTMSYTINGQPTATPLTANIINTFLGDSNYAHIGFTAGTGGRSNTQSIRNITLAATYEGQAP</sequence>
<dbReference type="SMART" id="SM00237">
    <property type="entry name" value="Calx_beta"/>
    <property type="match status" value="1"/>
</dbReference>
<dbReference type="InterPro" id="IPR003644">
    <property type="entry name" value="Calx_beta"/>
</dbReference>
<dbReference type="GO" id="GO:0007154">
    <property type="term" value="P:cell communication"/>
    <property type="evidence" value="ECO:0007669"/>
    <property type="project" value="InterPro"/>
</dbReference>
<keyword evidence="8" id="KW-1185">Reference proteome</keyword>
<feature type="signal peptide" evidence="5">
    <location>
        <begin position="1"/>
        <end position="20"/>
    </location>
</feature>
<feature type="domain" description="Calx-beta" evidence="6">
    <location>
        <begin position="282"/>
        <end position="379"/>
    </location>
</feature>
<dbReference type="Gene3D" id="2.60.40.2030">
    <property type="match status" value="1"/>
</dbReference>
<dbReference type="PANTHER" id="PTHR19328:SF13">
    <property type="entry name" value="HIPL1 PROTEIN"/>
    <property type="match status" value="1"/>
</dbReference>
<dbReference type="PANTHER" id="PTHR19328">
    <property type="entry name" value="HEDGEHOG-INTERACTING PROTEIN"/>
    <property type="match status" value="1"/>
</dbReference>
<evidence type="ECO:0000313" key="7">
    <source>
        <dbReference type="EMBL" id="PEG52785.1"/>
    </source>
</evidence>
<dbReference type="Pfam" id="PF03160">
    <property type="entry name" value="Calx-beta"/>
    <property type="match status" value="1"/>
</dbReference>